<gene>
    <name evidence="3" type="ORF">NG653_06665</name>
</gene>
<dbReference type="Pfam" id="PF01230">
    <property type="entry name" value="HIT"/>
    <property type="match status" value="1"/>
</dbReference>
<protein>
    <submittedName>
        <fullName evidence="3">HIT family protein</fullName>
    </submittedName>
</protein>
<dbReference type="RefSeq" id="WP_252740907.1">
    <property type="nucleotide sequence ID" value="NZ_JAMXIB010000004.1"/>
</dbReference>
<proteinExistence type="predicted"/>
<dbReference type="Gene3D" id="3.30.428.10">
    <property type="entry name" value="HIT-like"/>
    <property type="match status" value="1"/>
</dbReference>
<dbReference type="PANTHER" id="PTHR46648:SF1">
    <property type="entry name" value="ADENOSINE 5'-MONOPHOSPHORAMIDASE HNT1"/>
    <property type="match status" value="1"/>
</dbReference>
<dbReference type="PROSITE" id="PS51084">
    <property type="entry name" value="HIT_2"/>
    <property type="match status" value="1"/>
</dbReference>
<evidence type="ECO:0000256" key="1">
    <source>
        <dbReference type="PROSITE-ProRule" id="PRU00464"/>
    </source>
</evidence>
<evidence type="ECO:0000313" key="3">
    <source>
        <dbReference type="EMBL" id="MCO5724531.1"/>
    </source>
</evidence>
<sequence length="130" mass="14544">MASIFTRIINGEIPCYKIAEDEHNFAFLDINPNSIGHTLCVPKKEVDKITDLDEDAYHSLMHFSRKVALAVEQSMECRRVGFTVIGLEVPHVHVHLIPLNTMADATFQTKVSPGPEIFEATAAKIRAKLQ</sequence>
<reference evidence="3 4" key="1">
    <citation type="submission" date="2022-06" db="EMBL/GenBank/DDBJ databases">
        <authorList>
            <person name="Xuan X."/>
        </authorList>
    </citation>
    <scope>NUCLEOTIDE SEQUENCE [LARGE SCALE GENOMIC DNA]</scope>
    <source>
        <strain evidence="3 4">2V75</strain>
    </source>
</reference>
<dbReference type="InterPro" id="IPR001310">
    <property type="entry name" value="Histidine_triad_HIT"/>
</dbReference>
<feature type="domain" description="HIT" evidence="2">
    <location>
        <begin position="4"/>
        <end position="107"/>
    </location>
</feature>
<accession>A0ABT1AWV2</accession>
<name>A0ABT1AWV2_9FLAO</name>
<dbReference type="PANTHER" id="PTHR46648">
    <property type="entry name" value="HIT FAMILY PROTEIN 1"/>
    <property type="match status" value="1"/>
</dbReference>
<evidence type="ECO:0000313" key="4">
    <source>
        <dbReference type="Proteomes" id="UP001206312"/>
    </source>
</evidence>
<dbReference type="Proteomes" id="UP001206312">
    <property type="component" value="Unassembled WGS sequence"/>
</dbReference>
<organism evidence="3 4">
    <name type="scientific">Robiginitalea marina</name>
    <dbReference type="NCBI Taxonomy" id="2954105"/>
    <lineage>
        <taxon>Bacteria</taxon>
        <taxon>Pseudomonadati</taxon>
        <taxon>Bacteroidota</taxon>
        <taxon>Flavobacteriia</taxon>
        <taxon>Flavobacteriales</taxon>
        <taxon>Flavobacteriaceae</taxon>
        <taxon>Robiginitalea</taxon>
    </lineage>
</organism>
<dbReference type="EMBL" id="JAMXIB010000004">
    <property type="protein sequence ID" value="MCO5724531.1"/>
    <property type="molecule type" value="Genomic_DNA"/>
</dbReference>
<dbReference type="PRINTS" id="PR00332">
    <property type="entry name" value="HISTRIAD"/>
</dbReference>
<feature type="short sequence motif" description="Histidine triad motif" evidence="1">
    <location>
        <begin position="91"/>
        <end position="95"/>
    </location>
</feature>
<dbReference type="SUPFAM" id="SSF54197">
    <property type="entry name" value="HIT-like"/>
    <property type="match status" value="1"/>
</dbReference>
<evidence type="ECO:0000259" key="2">
    <source>
        <dbReference type="PROSITE" id="PS51084"/>
    </source>
</evidence>
<dbReference type="InterPro" id="IPR036265">
    <property type="entry name" value="HIT-like_sf"/>
</dbReference>
<keyword evidence="4" id="KW-1185">Reference proteome</keyword>
<comment type="caution">
    <text evidence="3">The sequence shown here is derived from an EMBL/GenBank/DDBJ whole genome shotgun (WGS) entry which is preliminary data.</text>
</comment>
<dbReference type="InterPro" id="IPR011146">
    <property type="entry name" value="HIT-like"/>
</dbReference>